<feature type="transmembrane region" description="Helical" evidence="5">
    <location>
        <begin position="116"/>
        <end position="133"/>
    </location>
</feature>
<gene>
    <name evidence="7" type="ordered locus">Tph_c16610</name>
</gene>
<evidence type="ECO:0000259" key="6">
    <source>
        <dbReference type="Pfam" id="PF04932"/>
    </source>
</evidence>
<evidence type="ECO:0000256" key="1">
    <source>
        <dbReference type="ARBA" id="ARBA00004141"/>
    </source>
</evidence>
<keyword evidence="2 5" id="KW-0812">Transmembrane</keyword>
<feature type="transmembrane region" description="Helical" evidence="5">
    <location>
        <begin position="312"/>
        <end position="333"/>
    </location>
</feature>
<dbReference type="PANTHER" id="PTHR37422:SF13">
    <property type="entry name" value="LIPOPOLYSACCHARIDE BIOSYNTHESIS PROTEIN PA4999-RELATED"/>
    <property type="match status" value="1"/>
</dbReference>
<organism evidence="7 8">
    <name type="scientific">Thermacetogenium phaeum (strain ATCC BAA-254 / DSM 26808 / PB)</name>
    <dbReference type="NCBI Taxonomy" id="1089553"/>
    <lineage>
        <taxon>Bacteria</taxon>
        <taxon>Bacillati</taxon>
        <taxon>Bacillota</taxon>
        <taxon>Clostridia</taxon>
        <taxon>Thermoanaerobacterales</taxon>
        <taxon>Thermoanaerobacteraceae</taxon>
        <taxon>Thermacetogenium</taxon>
    </lineage>
</organism>
<dbReference type="eggNOG" id="COG3307">
    <property type="taxonomic scope" value="Bacteria"/>
</dbReference>
<dbReference type="InterPro" id="IPR051533">
    <property type="entry name" value="WaaL-like"/>
</dbReference>
<feature type="transmembrane region" description="Helical" evidence="5">
    <location>
        <begin position="21"/>
        <end position="43"/>
    </location>
</feature>
<feature type="transmembrane region" description="Helical" evidence="5">
    <location>
        <begin position="55"/>
        <end position="74"/>
    </location>
</feature>
<dbReference type="GO" id="GO:0016874">
    <property type="term" value="F:ligase activity"/>
    <property type="evidence" value="ECO:0007669"/>
    <property type="project" value="UniProtKB-KW"/>
</dbReference>
<evidence type="ECO:0000313" key="7">
    <source>
        <dbReference type="EMBL" id="AFV11866.1"/>
    </source>
</evidence>
<evidence type="ECO:0000256" key="2">
    <source>
        <dbReference type="ARBA" id="ARBA00022692"/>
    </source>
</evidence>
<dbReference type="RefSeq" id="WP_015050746.1">
    <property type="nucleotide sequence ID" value="NC_018870.1"/>
</dbReference>
<reference evidence="7 8" key="1">
    <citation type="journal article" date="2012" name="BMC Genomics">
        <title>Genome-guided analysis of physiological and morphological traits of the fermentative acetate oxidizer Thermacetogenium phaeum.</title>
        <authorList>
            <person name="Oehler D."/>
            <person name="Poehlein A."/>
            <person name="Leimbach A."/>
            <person name="Muller N."/>
            <person name="Daniel R."/>
            <person name="Gottschalk G."/>
            <person name="Schink B."/>
        </authorList>
    </citation>
    <scope>NUCLEOTIDE SEQUENCE [LARGE SCALE GENOMIC DNA]</scope>
    <source>
        <strain evidence="8">ATCC BAA-254 / DSM 26808 / PB</strain>
    </source>
</reference>
<feature type="transmembrane region" description="Helical" evidence="5">
    <location>
        <begin position="145"/>
        <end position="167"/>
    </location>
</feature>
<feature type="transmembrane region" description="Helical" evidence="5">
    <location>
        <begin position="345"/>
        <end position="369"/>
    </location>
</feature>
<dbReference type="AlphaFoldDB" id="K4LFT8"/>
<sequence length="414" mass="46524">MKFLKALGTRQRTKINCDIRYILLWLMLSVYPLLVIPHPFYIISPAGVAPPGYFYAPRYVVLVCLSLVALAVLIKDKKPLNHPVLLPLLLFLTCAMTSSFLAAVPMTAWIGSPFRFTGFSTYFCCFILFILALQNNQKTTELLKWMIFCAAAVSFLALLQYFGINLVPHEPGREATYPYGTLANPNFLGTYTAFVLPAALFFFLQHQKPSWLFCSGLIYAGLLVSLCRGAWLASLAGFLVIVYFALREQDKRSAVIRLSFVLLAVTVLLLPARDGLLLSRILTVPGEMGKAAMLEADAGSYRIFIWERVSRLFLHYWAFGIGPDHLIYAKIITPNHALVDKAHNVFLEIAVTMGTFALLSYLAFLSFFFRRPRNRTGFLLLVMISVYLVQGLFNIDVVMVMPLFWIVLGLAAGR</sequence>
<dbReference type="Pfam" id="PF04932">
    <property type="entry name" value="Wzy_C"/>
    <property type="match status" value="1"/>
</dbReference>
<name>K4LFT8_THEPS</name>
<feature type="transmembrane region" description="Helical" evidence="5">
    <location>
        <begin position="254"/>
        <end position="272"/>
    </location>
</feature>
<dbReference type="KEGG" id="tpz:Tph_c16610"/>
<proteinExistence type="predicted"/>
<evidence type="ECO:0000313" key="8">
    <source>
        <dbReference type="Proteomes" id="UP000000467"/>
    </source>
</evidence>
<dbReference type="EMBL" id="CP003732">
    <property type="protein sequence ID" value="AFV11866.1"/>
    <property type="molecule type" value="Genomic_DNA"/>
</dbReference>
<dbReference type="Proteomes" id="UP000000467">
    <property type="component" value="Chromosome"/>
</dbReference>
<keyword evidence="4 5" id="KW-0472">Membrane</keyword>
<evidence type="ECO:0000256" key="3">
    <source>
        <dbReference type="ARBA" id="ARBA00022989"/>
    </source>
</evidence>
<feature type="transmembrane region" description="Helical" evidence="5">
    <location>
        <begin position="378"/>
        <end position="408"/>
    </location>
</feature>
<dbReference type="PANTHER" id="PTHR37422">
    <property type="entry name" value="TEICHURONIC ACID BIOSYNTHESIS PROTEIN TUAE"/>
    <property type="match status" value="1"/>
</dbReference>
<dbReference type="HOGENOM" id="CLU_021625_1_0_9"/>
<comment type="subcellular location">
    <subcellularLocation>
        <location evidence="1">Membrane</location>
        <topology evidence="1">Multi-pass membrane protein</topology>
    </subcellularLocation>
</comment>
<protein>
    <submittedName>
        <fullName evidence="7">O-antigen ligase-like protein</fullName>
    </submittedName>
</protein>
<keyword evidence="3 5" id="KW-1133">Transmembrane helix</keyword>
<keyword evidence="8" id="KW-1185">Reference proteome</keyword>
<feature type="transmembrane region" description="Helical" evidence="5">
    <location>
        <begin position="187"/>
        <end position="204"/>
    </location>
</feature>
<feature type="transmembrane region" description="Helical" evidence="5">
    <location>
        <begin position="216"/>
        <end position="242"/>
    </location>
</feature>
<accession>K4LFT8</accession>
<feature type="domain" description="O-antigen ligase-related" evidence="6">
    <location>
        <begin position="217"/>
        <end position="362"/>
    </location>
</feature>
<dbReference type="InterPro" id="IPR007016">
    <property type="entry name" value="O-antigen_ligase-rel_domated"/>
</dbReference>
<feature type="transmembrane region" description="Helical" evidence="5">
    <location>
        <begin position="86"/>
        <end position="110"/>
    </location>
</feature>
<keyword evidence="7" id="KW-0436">Ligase</keyword>
<dbReference type="STRING" id="1089553.Tph_c16610"/>
<evidence type="ECO:0000256" key="4">
    <source>
        <dbReference type="ARBA" id="ARBA00023136"/>
    </source>
</evidence>
<dbReference type="GO" id="GO:0016020">
    <property type="term" value="C:membrane"/>
    <property type="evidence" value="ECO:0007669"/>
    <property type="project" value="UniProtKB-SubCell"/>
</dbReference>
<evidence type="ECO:0000256" key="5">
    <source>
        <dbReference type="SAM" id="Phobius"/>
    </source>
</evidence>